<accession>A0ABP7A2P7</accession>
<name>A0ABP7A2P7_9ACTN</name>
<evidence type="ECO:0000256" key="1">
    <source>
        <dbReference type="SAM" id="MobiDB-lite"/>
    </source>
</evidence>
<feature type="region of interest" description="Disordered" evidence="1">
    <location>
        <begin position="1"/>
        <end position="32"/>
    </location>
</feature>
<sequence length="197" mass="22162">MGAARRPDQRDDCQETSENTDSVEPRRRGARSTPLPAAYEHLLADYTASLEQVLLAADTRRTSASRVRMYLAWLTERPATDARARNWPGASVRDYRLYLLREADPKRSVRYVNNALAALDDFPLRRGLGKAAIAREAAGLAKGWRDLPIEQIRELRRHKNLTAHLETLVGYLAHGPVRERLVTWTGDPIAPALTSPQ</sequence>
<proteinExistence type="predicted"/>
<comment type="caution">
    <text evidence="2">The sequence shown here is derived from an EMBL/GenBank/DDBJ whole genome shotgun (WGS) entry which is preliminary data.</text>
</comment>
<protein>
    <recommendedName>
        <fullName evidence="4">Core-binding (CB) domain-containing protein</fullName>
    </recommendedName>
</protein>
<keyword evidence="3" id="KW-1185">Reference proteome</keyword>
<evidence type="ECO:0008006" key="4">
    <source>
        <dbReference type="Google" id="ProtNLM"/>
    </source>
</evidence>
<reference evidence="3" key="1">
    <citation type="journal article" date="2019" name="Int. J. Syst. Evol. Microbiol.">
        <title>The Global Catalogue of Microorganisms (GCM) 10K type strain sequencing project: providing services to taxonomists for standard genome sequencing and annotation.</title>
        <authorList>
            <consortium name="The Broad Institute Genomics Platform"/>
            <consortium name="The Broad Institute Genome Sequencing Center for Infectious Disease"/>
            <person name="Wu L."/>
            <person name="Ma J."/>
        </authorList>
    </citation>
    <scope>NUCLEOTIDE SEQUENCE [LARGE SCALE GENOMIC DNA]</scope>
    <source>
        <strain evidence="3">JCM 17326</strain>
    </source>
</reference>
<organism evidence="2 3">
    <name type="scientific">Nonomuraea rosea</name>
    <dbReference type="NCBI Taxonomy" id="638574"/>
    <lineage>
        <taxon>Bacteria</taxon>
        <taxon>Bacillati</taxon>
        <taxon>Actinomycetota</taxon>
        <taxon>Actinomycetes</taxon>
        <taxon>Streptosporangiales</taxon>
        <taxon>Streptosporangiaceae</taxon>
        <taxon>Nonomuraea</taxon>
    </lineage>
</organism>
<evidence type="ECO:0000313" key="3">
    <source>
        <dbReference type="Proteomes" id="UP001500630"/>
    </source>
</evidence>
<evidence type="ECO:0000313" key="2">
    <source>
        <dbReference type="EMBL" id="GAA3623737.1"/>
    </source>
</evidence>
<feature type="compositionally biased region" description="Basic and acidic residues" evidence="1">
    <location>
        <begin position="1"/>
        <end position="13"/>
    </location>
</feature>
<dbReference type="Proteomes" id="UP001500630">
    <property type="component" value="Unassembled WGS sequence"/>
</dbReference>
<gene>
    <name evidence="2" type="ORF">GCM10022419_131720</name>
</gene>
<dbReference type="RefSeq" id="WP_345580083.1">
    <property type="nucleotide sequence ID" value="NZ_BAABDQ010000071.1"/>
</dbReference>
<dbReference type="EMBL" id="BAABDQ010000071">
    <property type="protein sequence ID" value="GAA3623737.1"/>
    <property type="molecule type" value="Genomic_DNA"/>
</dbReference>